<sequence>MACFITLCEAFLGIAPHFQLWCYLFWPQLSTGQGGQSLVGGVMIQLRNGRRQDYFQIPLPSSSHGYAGEWFYVRNAGDPPLADGAVPPPDYVGRAPVFTGVAPSKRKQREWGRDKKQANQVDFILEKISALRRRDLTSAKLVATFLRRRVQLLRLRRSPMWEYAGMADPDRCSSEELTSEEVRALLTAITEGASSASLSGGPRALNHLIRSELVRFFLGCPVA</sequence>
<reference evidence="3 4" key="1">
    <citation type="submission" date="2024-02" db="EMBL/GenBank/DDBJ databases">
        <title>High-quality chromosome-scale genome assembly of Pensacola bahiagrass (Paspalum notatum Flugge var. saurae).</title>
        <authorList>
            <person name="Vega J.M."/>
            <person name="Podio M."/>
            <person name="Orjuela J."/>
            <person name="Siena L.A."/>
            <person name="Pessino S.C."/>
            <person name="Combes M.C."/>
            <person name="Mariac C."/>
            <person name="Albertini E."/>
            <person name="Pupilli F."/>
            <person name="Ortiz J.P.A."/>
            <person name="Leblanc O."/>
        </authorList>
    </citation>
    <scope>NUCLEOTIDE SEQUENCE [LARGE SCALE GENOMIC DNA]</scope>
    <source>
        <strain evidence="3">R1</strain>
        <tissue evidence="3">Leaf</tissue>
    </source>
</reference>
<evidence type="ECO:0000313" key="3">
    <source>
        <dbReference type="EMBL" id="WVZ75411.1"/>
    </source>
</evidence>
<dbReference type="PANTHER" id="PTHR33026:SF7">
    <property type="entry name" value="OS03G0100275 PROTEIN"/>
    <property type="match status" value="1"/>
</dbReference>
<keyword evidence="4" id="KW-1185">Reference proteome</keyword>
<dbReference type="Pfam" id="PF04195">
    <property type="entry name" value="Transposase_28"/>
    <property type="match status" value="1"/>
</dbReference>
<feature type="domain" description="Transposase (putative) gypsy type" evidence="2">
    <location>
        <begin position="1"/>
        <end position="25"/>
    </location>
</feature>
<dbReference type="Proteomes" id="UP001341281">
    <property type="component" value="Chromosome 05"/>
</dbReference>
<accession>A0AAQ3WW54</accession>
<keyword evidence="1" id="KW-0732">Signal</keyword>
<dbReference type="PANTHER" id="PTHR33026">
    <property type="entry name" value="OS06G0360600 PROTEIN"/>
    <property type="match status" value="1"/>
</dbReference>
<feature type="chain" id="PRO_5042916088" description="Transposase (putative) gypsy type domain-containing protein" evidence="1">
    <location>
        <begin position="33"/>
        <end position="223"/>
    </location>
</feature>
<evidence type="ECO:0000256" key="1">
    <source>
        <dbReference type="SAM" id="SignalP"/>
    </source>
</evidence>
<dbReference type="EMBL" id="CP144749">
    <property type="protein sequence ID" value="WVZ75411.1"/>
    <property type="molecule type" value="Genomic_DNA"/>
</dbReference>
<dbReference type="InterPro" id="IPR007321">
    <property type="entry name" value="Transposase_28"/>
</dbReference>
<gene>
    <name evidence="3" type="ORF">U9M48_023464</name>
</gene>
<dbReference type="AlphaFoldDB" id="A0AAQ3WW54"/>
<evidence type="ECO:0000259" key="2">
    <source>
        <dbReference type="Pfam" id="PF04195"/>
    </source>
</evidence>
<proteinExistence type="predicted"/>
<feature type="signal peptide" evidence="1">
    <location>
        <begin position="1"/>
        <end position="32"/>
    </location>
</feature>
<organism evidence="3 4">
    <name type="scientific">Paspalum notatum var. saurae</name>
    <dbReference type="NCBI Taxonomy" id="547442"/>
    <lineage>
        <taxon>Eukaryota</taxon>
        <taxon>Viridiplantae</taxon>
        <taxon>Streptophyta</taxon>
        <taxon>Embryophyta</taxon>
        <taxon>Tracheophyta</taxon>
        <taxon>Spermatophyta</taxon>
        <taxon>Magnoliopsida</taxon>
        <taxon>Liliopsida</taxon>
        <taxon>Poales</taxon>
        <taxon>Poaceae</taxon>
        <taxon>PACMAD clade</taxon>
        <taxon>Panicoideae</taxon>
        <taxon>Andropogonodae</taxon>
        <taxon>Paspaleae</taxon>
        <taxon>Paspalinae</taxon>
        <taxon>Paspalum</taxon>
    </lineage>
</organism>
<evidence type="ECO:0000313" key="4">
    <source>
        <dbReference type="Proteomes" id="UP001341281"/>
    </source>
</evidence>
<protein>
    <recommendedName>
        <fullName evidence="2">Transposase (putative) gypsy type domain-containing protein</fullName>
    </recommendedName>
</protein>
<name>A0AAQ3WW54_PASNO</name>